<dbReference type="NCBIfam" id="TIGR04183">
    <property type="entry name" value="Por_Secre_tail"/>
    <property type="match status" value="1"/>
</dbReference>
<reference evidence="1 2" key="1">
    <citation type="submission" date="2024-09" db="EMBL/GenBank/DDBJ databases">
        <authorList>
            <person name="D'Angelo T."/>
        </authorList>
    </citation>
    <scope>NUCLEOTIDE SEQUENCE [LARGE SCALE GENOMIC DNA]</scope>
    <source>
        <strain evidence="1">SAG AM-320-E07</strain>
    </source>
</reference>
<gene>
    <name evidence="1" type="ORF">ACFL6M_04790</name>
</gene>
<dbReference type="Gene3D" id="2.60.40.10">
    <property type="entry name" value="Immunoglobulins"/>
    <property type="match status" value="1"/>
</dbReference>
<dbReference type="Proteomes" id="UP001593833">
    <property type="component" value="Unassembled WGS sequence"/>
</dbReference>
<name>A0ABV6YKN2_UNCEI</name>
<protein>
    <submittedName>
        <fullName evidence="1">T9SS type A sorting domain-containing protein</fullName>
    </submittedName>
</protein>
<dbReference type="InterPro" id="IPR013783">
    <property type="entry name" value="Ig-like_fold"/>
</dbReference>
<evidence type="ECO:0000313" key="2">
    <source>
        <dbReference type="Proteomes" id="UP001593833"/>
    </source>
</evidence>
<organism evidence="1 2">
    <name type="scientific">Eiseniibacteriota bacterium</name>
    <dbReference type="NCBI Taxonomy" id="2212470"/>
    <lineage>
        <taxon>Bacteria</taxon>
        <taxon>Candidatus Eiseniibacteriota</taxon>
    </lineage>
</organism>
<comment type="caution">
    <text evidence="1">The sequence shown here is derived from an EMBL/GenBank/DDBJ whole genome shotgun (WGS) entry which is preliminary data.</text>
</comment>
<sequence length="188" mass="21140">MLSLHWPEVTLTWEPVEEEDFDYYAIYRGIVPDFEIGEETWIGWAVQPTFADTPGEPVPPDYTFYYRVTAFDFGGNESEPSAPGATSVRMIDDQVPTRFALHQSQPNPLGSGTMISFDLPIETNVALKVFDVAGRRVVTLVNDHLVAGCYRVPWTGMDESGEALVSGIYFYRLEAGEFSETRKLLITE</sequence>
<dbReference type="EMBL" id="JBHPKH010000049">
    <property type="protein sequence ID" value="MFC1572898.1"/>
    <property type="molecule type" value="Genomic_DNA"/>
</dbReference>
<accession>A0ABV6YKN2</accession>
<proteinExistence type="predicted"/>
<keyword evidence="2" id="KW-1185">Reference proteome</keyword>
<dbReference type="Gene3D" id="2.60.40.4070">
    <property type="match status" value="1"/>
</dbReference>
<dbReference type="InterPro" id="IPR026444">
    <property type="entry name" value="Secre_tail"/>
</dbReference>
<evidence type="ECO:0000313" key="1">
    <source>
        <dbReference type="EMBL" id="MFC1572898.1"/>
    </source>
</evidence>